<name>A0A9Q0K9L6_9MAGN</name>
<feature type="compositionally biased region" description="Low complexity" evidence="2">
    <location>
        <begin position="500"/>
        <end position="511"/>
    </location>
</feature>
<feature type="region of interest" description="Disordered" evidence="2">
    <location>
        <begin position="665"/>
        <end position="688"/>
    </location>
</feature>
<feature type="compositionally biased region" description="Polar residues" evidence="2">
    <location>
        <begin position="591"/>
        <end position="611"/>
    </location>
</feature>
<dbReference type="GO" id="GO:0000407">
    <property type="term" value="C:phagophore assembly site"/>
    <property type="evidence" value="ECO:0007669"/>
    <property type="project" value="TreeGrafter"/>
</dbReference>
<dbReference type="PANTHER" id="PTHR13430:SF15">
    <property type="entry name" value="AUTOPHAGY-RELATED PROTEIN 13B"/>
    <property type="match status" value="1"/>
</dbReference>
<dbReference type="GO" id="GO:0034727">
    <property type="term" value="P:piecemeal microautophagy of the nucleus"/>
    <property type="evidence" value="ECO:0007669"/>
    <property type="project" value="TreeGrafter"/>
</dbReference>
<proteinExistence type="predicted"/>
<evidence type="ECO:0000313" key="4">
    <source>
        <dbReference type="EMBL" id="KAJ4966382.1"/>
    </source>
</evidence>
<dbReference type="GO" id="GO:0034497">
    <property type="term" value="P:protein localization to phagophore assembly site"/>
    <property type="evidence" value="ECO:0007669"/>
    <property type="project" value="TreeGrafter"/>
</dbReference>
<dbReference type="GO" id="GO:0005829">
    <property type="term" value="C:cytosol"/>
    <property type="evidence" value="ECO:0007669"/>
    <property type="project" value="TreeGrafter"/>
</dbReference>
<feature type="domain" description="Autophagy-related protein 13 N-terminal" evidence="3">
    <location>
        <begin position="38"/>
        <end position="279"/>
    </location>
</feature>
<dbReference type="GO" id="GO:0000423">
    <property type="term" value="P:mitophagy"/>
    <property type="evidence" value="ECO:0007669"/>
    <property type="project" value="TreeGrafter"/>
</dbReference>
<dbReference type="EMBL" id="JAMYWD010000007">
    <property type="protein sequence ID" value="KAJ4966382.1"/>
    <property type="molecule type" value="Genomic_DNA"/>
</dbReference>
<dbReference type="GO" id="GO:1990316">
    <property type="term" value="C:Atg1/ULK1 kinase complex"/>
    <property type="evidence" value="ECO:0007669"/>
    <property type="project" value="InterPro"/>
</dbReference>
<accession>A0A9Q0K9L6</accession>
<feature type="region of interest" description="Disordered" evidence="2">
    <location>
        <begin position="431"/>
        <end position="511"/>
    </location>
</feature>
<comment type="caution">
    <text evidence="4">The sequence shown here is derived from an EMBL/GenBank/DDBJ whole genome shotgun (WGS) entry which is preliminary data.</text>
</comment>
<dbReference type="InterPro" id="IPR040182">
    <property type="entry name" value="ATG13"/>
</dbReference>
<feature type="compositionally biased region" description="Low complexity" evidence="2">
    <location>
        <begin position="338"/>
        <end position="374"/>
    </location>
</feature>
<dbReference type="AlphaFoldDB" id="A0A9Q0K9L6"/>
<evidence type="ECO:0000259" key="3">
    <source>
        <dbReference type="Pfam" id="PF10033"/>
    </source>
</evidence>
<keyword evidence="5" id="KW-1185">Reference proteome</keyword>
<keyword evidence="1" id="KW-0072">Autophagy</keyword>
<dbReference type="InterPro" id="IPR036570">
    <property type="entry name" value="HORMA_dom_sf"/>
</dbReference>
<dbReference type="Proteomes" id="UP001141806">
    <property type="component" value="Unassembled WGS sequence"/>
</dbReference>
<sequence>MIYGPGTVERDESAFQLKLMASSQSNLHSEPAKIEQIITEFFAKSLHIIIESRSLCASSRNYSGEQTLSSPSSSLSSSSGVRPRDKWFNLALRDCPEALENVDLWRQSNLEPMVVDVILIERQTGWDVNRCSPKRDLVRNLSLKERFPNCWNSGQEDYLPEIKSEKIIERWVVQYESRRSRDSSSSVSKRTGGTSSHSLYKKSLILLRSLYLTVRLLPAYKIFRELNSSGQIRSFSLAHRVCSFVEPFTRGEEAEMQKFVFMPVDISCGRLSLSVLYHPTLSTVGFEPSAPLSPQFIPDYVGSPTTDPLKRFPSPLIGLTPHGSPAFGRRHSWSYDLSKASAPSGSPSPSPSYSEPHAFPSNLSSNRLPPLSVPRHPPETPISHKNASFDEYWPSPTISSSPSPSPPTHYPGSNLPKVLLRSESAPVSIPAAKLGRSPGVPNSQIPPPSPSPKSTRTGSSQADNARAPLRFGEVQGGSTVQKTSFLGKDEAGNLSGTKMSSTSSPQISFSRSSSRLSFQDDFDDSDFCPFAVDDDDIVDPHSRAESFDGRGNLNEPFESGGLLPGKKSQDAAVGVLVHMLKTAPPLRHDFSNSIRSSQVSKPETQCKSNVQEPDKTSNSEAGAVQNALSYGNLTSSGLLMLKTTADALEELRSYKEMKKLLLSQGNGSQAVASDVPAAETVGRGSAGV</sequence>
<feature type="region of interest" description="Disordered" evidence="2">
    <location>
        <begin position="588"/>
        <end position="620"/>
    </location>
</feature>
<reference evidence="4" key="1">
    <citation type="journal article" date="2023" name="Plant J.">
        <title>The genome of the king protea, Protea cynaroides.</title>
        <authorList>
            <person name="Chang J."/>
            <person name="Duong T.A."/>
            <person name="Schoeman C."/>
            <person name="Ma X."/>
            <person name="Roodt D."/>
            <person name="Barker N."/>
            <person name="Li Z."/>
            <person name="Van de Peer Y."/>
            <person name="Mizrachi E."/>
        </authorList>
    </citation>
    <scope>NUCLEOTIDE SEQUENCE</scope>
    <source>
        <tissue evidence="4">Young leaves</tissue>
    </source>
</reference>
<evidence type="ECO:0000256" key="1">
    <source>
        <dbReference type="ARBA" id="ARBA00023006"/>
    </source>
</evidence>
<gene>
    <name evidence="4" type="ORF">NE237_018231</name>
</gene>
<evidence type="ECO:0000256" key="2">
    <source>
        <dbReference type="SAM" id="MobiDB-lite"/>
    </source>
</evidence>
<organism evidence="4 5">
    <name type="scientific">Protea cynaroides</name>
    <dbReference type="NCBI Taxonomy" id="273540"/>
    <lineage>
        <taxon>Eukaryota</taxon>
        <taxon>Viridiplantae</taxon>
        <taxon>Streptophyta</taxon>
        <taxon>Embryophyta</taxon>
        <taxon>Tracheophyta</taxon>
        <taxon>Spermatophyta</taxon>
        <taxon>Magnoliopsida</taxon>
        <taxon>Proteales</taxon>
        <taxon>Proteaceae</taxon>
        <taxon>Protea</taxon>
    </lineage>
</organism>
<feature type="region of interest" description="Disordered" evidence="2">
    <location>
        <begin position="338"/>
        <end position="416"/>
    </location>
</feature>
<dbReference type="InterPro" id="IPR018731">
    <property type="entry name" value="Atg13_N"/>
</dbReference>
<dbReference type="OrthoDB" id="70161at2759"/>
<dbReference type="Pfam" id="PF10033">
    <property type="entry name" value="ATG13"/>
    <property type="match status" value="1"/>
</dbReference>
<evidence type="ECO:0000313" key="5">
    <source>
        <dbReference type="Proteomes" id="UP001141806"/>
    </source>
</evidence>
<dbReference type="Gene3D" id="3.30.900.10">
    <property type="entry name" value="HORMA domain"/>
    <property type="match status" value="1"/>
</dbReference>
<protein>
    <recommendedName>
        <fullName evidence="3">Autophagy-related protein 13 N-terminal domain-containing protein</fullName>
    </recommendedName>
</protein>
<dbReference type="PANTHER" id="PTHR13430">
    <property type="match status" value="1"/>
</dbReference>